<evidence type="ECO:0000313" key="3">
    <source>
        <dbReference type="Proteomes" id="UP001212170"/>
    </source>
</evidence>
<protein>
    <submittedName>
        <fullName evidence="2">NAD(P)H-binding protein</fullName>
    </submittedName>
</protein>
<dbReference type="Pfam" id="PF13460">
    <property type="entry name" value="NAD_binding_10"/>
    <property type="match status" value="1"/>
</dbReference>
<dbReference type="EMBL" id="JAMZNK010000036">
    <property type="protein sequence ID" value="MDA6071504.1"/>
    <property type="molecule type" value="Genomic_DNA"/>
</dbReference>
<dbReference type="Gene3D" id="3.40.50.720">
    <property type="entry name" value="NAD(P)-binding Rossmann-like Domain"/>
    <property type="match status" value="1"/>
</dbReference>
<sequence>MTNFKIIFDDHNAQEFLIQKSAINWTIARPVGLNENETLGKLDITYDHKLRPCRMSRKLLAKFFIDNLYTETYNRKMPMLAEK</sequence>
<organism evidence="2 3">
    <name type="scientific">Flavobacterium azizsancarii</name>
    <dbReference type="NCBI Taxonomy" id="2961580"/>
    <lineage>
        <taxon>Bacteria</taxon>
        <taxon>Pseudomonadati</taxon>
        <taxon>Bacteroidota</taxon>
        <taxon>Flavobacteriia</taxon>
        <taxon>Flavobacteriales</taxon>
        <taxon>Flavobacteriaceae</taxon>
        <taxon>Flavobacterium</taxon>
    </lineage>
</organism>
<name>A0ABT4WFZ7_9FLAO</name>
<reference evidence="2 3" key="1">
    <citation type="journal article" date="2023" name="Chemosphere">
        <title>Whole genome analysis of Flavobacterium aziz-sancarii sp. nov., isolated from Ardley Island (Antarctica), revealed a rich resistome and bioremediation potential.</title>
        <authorList>
            <person name="Otur C."/>
            <person name="Okay S."/>
            <person name="Kurt-Kizildogan A."/>
        </authorList>
    </citation>
    <scope>NUCLEOTIDE SEQUENCE [LARGE SCALE GENOMIC DNA]</scope>
    <source>
        <strain evidence="2 3">AC</strain>
    </source>
</reference>
<dbReference type="RefSeq" id="WP_271337301.1">
    <property type="nucleotide sequence ID" value="NZ_JAMZNK010000036.1"/>
</dbReference>
<dbReference type="InterPro" id="IPR016040">
    <property type="entry name" value="NAD(P)-bd_dom"/>
</dbReference>
<comment type="caution">
    <text evidence="2">The sequence shown here is derived from an EMBL/GenBank/DDBJ whole genome shotgun (WGS) entry which is preliminary data.</text>
</comment>
<feature type="domain" description="NAD(P)-binding" evidence="1">
    <location>
        <begin position="3"/>
        <end position="68"/>
    </location>
</feature>
<evidence type="ECO:0000259" key="1">
    <source>
        <dbReference type="Pfam" id="PF13460"/>
    </source>
</evidence>
<proteinExistence type="predicted"/>
<keyword evidence="3" id="KW-1185">Reference proteome</keyword>
<gene>
    <name evidence="2" type="ORF">NJT12_17930</name>
</gene>
<dbReference type="Proteomes" id="UP001212170">
    <property type="component" value="Unassembled WGS sequence"/>
</dbReference>
<accession>A0ABT4WFZ7</accession>
<evidence type="ECO:0000313" key="2">
    <source>
        <dbReference type="EMBL" id="MDA6071504.1"/>
    </source>
</evidence>